<evidence type="ECO:0000256" key="1">
    <source>
        <dbReference type="SAM" id="Phobius"/>
    </source>
</evidence>
<evidence type="ECO:0000313" key="2">
    <source>
        <dbReference type="EMBL" id="CAK0863707.1"/>
    </source>
</evidence>
<feature type="non-terminal residue" evidence="2">
    <location>
        <position position="1"/>
    </location>
</feature>
<keyword evidence="1" id="KW-1133">Transmembrane helix</keyword>
<name>A0ABN9UVZ7_9DINO</name>
<keyword evidence="3" id="KW-1185">Reference proteome</keyword>
<feature type="transmembrane region" description="Helical" evidence="1">
    <location>
        <begin position="6"/>
        <end position="26"/>
    </location>
</feature>
<dbReference type="Proteomes" id="UP001189429">
    <property type="component" value="Unassembled WGS sequence"/>
</dbReference>
<comment type="caution">
    <text evidence="2">The sequence shown here is derived from an EMBL/GenBank/DDBJ whole genome shotgun (WGS) entry which is preliminary data.</text>
</comment>
<accession>A0ABN9UVZ7</accession>
<evidence type="ECO:0000313" key="3">
    <source>
        <dbReference type="Proteomes" id="UP001189429"/>
    </source>
</evidence>
<organism evidence="2 3">
    <name type="scientific">Prorocentrum cordatum</name>
    <dbReference type="NCBI Taxonomy" id="2364126"/>
    <lineage>
        <taxon>Eukaryota</taxon>
        <taxon>Sar</taxon>
        <taxon>Alveolata</taxon>
        <taxon>Dinophyceae</taxon>
        <taxon>Prorocentrales</taxon>
        <taxon>Prorocentraceae</taxon>
        <taxon>Prorocentrum</taxon>
    </lineage>
</organism>
<reference evidence="2" key="1">
    <citation type="submission" date="2023-10" db="EMBL/GenBank/DDBJ databases">
        <authorList>
            <person name="Chen Y."/>
            <person name="Shah S."/>
            <person name="Dougan E. K."/>
            <person name="Thang M."/>
            <person name="Chan C."/>
        </authorList>
    </citation>
    <scope>NUCLEOTIDE SEQUENCE [LARGE SCALE GENOMIC DNA]</scope>
</reference>
<keyword evidence="1" id="KW-0812">Transmembrane</keyword>
<feature type="transmembrane region" description="Helical" evidence="1">
    <location>
        <begin position="38"/>
        <end position="62"/>
    </location>
</feature>
<gene>
    <name evidence="2" type="ORF">PCOR1329_LOCUS51789</name>
</gene>
<feature type="transmembrane region" description="Helical" evidence="1">
    <location>
        <begin position="82"/>
        <end position="104"/>
    </location>
</feature>
<keyword evidence="1" id="KW-0472">Membrane</keyword>
<feature type="non-terminal residue" evidence="2">
    <location>
        <position position="170"/>
    </location>
</feature>
<dbReference type="EMBL" id="CAUYUJ010016287">
    <property type="protein sequence ID" value="CAK0863707.1"/>
    <property type="molecule type" value="Genomic_DNA"/>
</dbReference>
<proteinExistence type="predicted"/>
<protein>
    <submittedName>
        <fullName evidence="2">Uncharacterized protein</fullName>
    </submittedName>
</protein>
<sequence>VQNRAIAFFTCFLVLLLASLMINRTFQTKPTRLRAAQRWGFIVEGLVCEHPLLLGWGCYYFSNWVLQKAFSEFADSMIVGRGVVFWIHLLADNVFNVWALVFLVKQMSHCASSSEGTVGATSDMVPSGAQYHEGDLTKKGLLLCQGGGQRAFQAVLILFGTVSVWTLLNE</sequence>